<reference evidence="2 3" key="1">
    <citation type="submission" date="2024-02" db="EMBL/GenBank/DDBJ databases">
        <title>A Gaetbulibacter species isolated from tidal flats and genomic insights of their niches.</title>
        <authorList>
            <person name="Ye Y."/>
        </authorList>
    </citation>
    <scope>NUCLEOTIDE SEQUENCE [LARGE SCALE GENOMIC DNA]</scope>
    <source>
        <strain evidence="2 3">KYW382</strain>
    </source>
</reference>
<proteinExistence type="predicted"/>
<feature type="signal peptide" evidence="1">
    <location>
        <begin position="1"/>
        <end position="19"/>
    </location>
</feature>
<protein>
    <submittedName>
        <fullName evidence="2">Uncharacterized protein</fullName>
    </submittedName>
</protein>
<dbReference type="Proteomes" id="UP001610100">
    <property type="component" value="Unassembled WGS sequence"/>
</dbReference>
<organism evidence="2 3">
    <name type="scientific">Gaetbulibacter aestuarii</name>
    <dbReference type="NCBI Taxonomy" id="1502358"/>
    <lineage>
        <taxon>Bacteria</taxon>
        <taxon>Pseudomonadati</taxon>
        <taxon>Bacteroidota</taxon>
        <taxon>Flavobacteriia</taxon>
        <taxon>Flavobacteriales</taxon>
        <taxon>Flavobacteriaceae</taxon>
        <taxon>Gaetbulibacter</taxon>
    </lineage>
</organism>
<keyword evidence="1" id="KW-0732">Signal</keyword>
<evidence type="ECO:0000313" key="2">
    <source>
        <dbReference type="EMBL" id="MFH6772913.1"/>
    </source>
</evidence>
<feature type="chain" id="PRO_5046009484" evidence="1">
    <location>
        <begin position="20"/>
        <end position="152"/>
    </location>
</feature>
<gene>
    <name evidence="2" type="ORF">V8G58_13300</name>
</gene>
<comment type="caution">
    <text evidence="2">The sequence shown here is derived from an EMBL/GenBank/DDBJ whole genome shotgun (WGS) entry which is preliminary data.</text>
</comment>
<accession>A0ABW7N2I8</accession>
<evidence type="ECO:0000313" key="3">
    <source>
        <dbReference type="Proteomes" id="UP001610100"/>
    </source>
</evidence>
<name>A0ABW7N2I8_9FLAO</name>
<keyword evidence="3" id="KW-1185">Reference proteome</keyword>
<sequence>MKLKLFAICFLFTVGVATAQEDFQVMKQKLPYHKVASSFGVNLIGVNEDFVIYNWQKFIESHGGVTYVVSIDRGNIELDSEHVVCPFLAHQKADIHSRITPNDDLTGVLLTIWIEKSNGTYYSSESDENSGVHINNWLEAFHNKLMALSRTH</sequence>
<evidence type="ECO:0000256" key="1">
    <source>
        <dbReference type="SAM" id="SignalP"/>
    </source>
</evidence>
<dbReference type="RefSeq" id="WP_344742053.1">
    <property type="nucleotide sequence ID" value="NZ_BAABAY010000007.1"/>
</dbReference>
<dbReference type="EMBL" id="JBAWKB010000005">
    <property type="protein sequence ID" value="MFH6772913.1"/>
    <property type="molecule type" value="Genomic_DNA"/>
</dbReference>